<sequence>MHPILNVVVVGFHHKKGSQVEYCYPPLRENVVPDPDKDIPEQWTSLPSLAIPDGAHNVKEDVIYFILPSTEKANHAVFGISCYRQIATEELTSKDKEITRSAVQKSVCVLSTIPLFGVLKNKLELITQTYFNEKDFSKFDVLRQMYTNLCDLFDMESMDTYSAYMGISLAPLLDIFKHRTLLLFKLLLLERKVMFHIFPVNLLGEVMIGLASLFPKLVDEGLFEAAAYSVRRFPIDADTAVVEDVATEVDDVQLNFDEKATQRSSKTLLNNVEETLNKIIIGEDASNEETIEEATAVHEDSAKLNPSSFKTDEYGFPLSIFTKGSLFHPYISISYLDMINSDNTRAYCIGVTNALFKTRKDMVDVIVTVDEKGDGQIEILSAELKRQLTLTTQDLRFTDFLLRMKDMNIDPALWEGSDDWVRSQFYIYILALLAVAKSDNTEAASEFNDEFINAWKTKHNYRVWSCTEHPGMGDIQATHPFSGQLNVNDVLLRMGNSLNSSEQGKKMISTISNTGRYVAETGSRFKSSISSWVRNTTSRFQDNQKNENSKS</sequence>
<accession>A0AC34RJ36</accession>
<organism evidence="1 2">
    <name type="scientific">Panagrolaimus sp. JU765</name>
    <dbReference type="NCBI Taxonomy" id="591449"/>
    <lineage>
        <taxon>Eukaryota</taxon>
        <taxon>Metazoa</taxon>
        <taxon>Ecdysozoa</taxon>
        <taxon>Nematoda</taxon>
        <taxon>Chromadorea</taxon>
        <taxon>Rhabditida</taxon>
        <taxon>Tylenchina</taxon>
        <taxon>Panagrolaimomorpha</taxon>
        <taxon>Panagrolaimoidea</taxon>
        <taxon>Panagrolaimidae</taxon>
        <taxon>Panagrolaimus</taxon>
    </lineage>
</organism>
<dbReference type="Proteomes" id="UP000887576">
    <property type="component" value="Unplaced"/>
</dbReference>
<name>A0AC34RJ36_9BILA</name>
<evidence type="ECO:0000313" key="1">
    <source>
        <dbReference type="Proteomes" id="UP000887576"/>
    </source>
</evidence>
<reference evidence="2" key="1">
    <citation type="submission" date="2022-11" db="UniProtKB">
        <authorList>
            <consortium name="WormBaseParasite"/>
        </authorList>
    </citation>
    <scope>IDENTIFICATION</scope>
</reference>
<protein>
    <submittedName>
        <fullName evidence="2">UDENN domain-containing protein</fullName>
    </submittedName>
</protein>
<proteinExistence type="predicted"/>
<evidence type="ECO:0000313" key="2">
    <source>
        <dbReference type="WBParaSite" id="JU765_v2.g7323.t2"/>
    </source>
</evidence>
<dbReference type="WBParaSite" id="JU765_v2.g7323.t2">
    <property type="protein sequence ID" value="JU765_v2.g7323.t2"/>
    <property type="gene ID" value="JU765_v2.g7323"/>
</dbReference>